<evidence type="ECO:0000256" key="3">
    <source>
        <dbReference type="ARBA" id="ARBA00014962"/>
    </source>
</evidence>
<reference evidence="12 13" key="1">
    <citation type="submission" date="2019-01" db="EMBL/GenBank/DDBJ databases">
        <title>Geovibrio thiophilus DSM 11263, complete genome.</title>
        <authorList>
            <person name="Spring S."/>
            <person name="Bunk B."/>
            <person name="Sproer C."/>
        </authorList>
    </citation>
    <scope>NUCLEOTIDE SEQUENCE [LARGE SCALE GENOMIC DNA]</scope>
    <source>
        <strain evidence="12 13">DSM 11263</strain>
    </source>
</reference>
<evidence type="ECO:0000256" key="11">
    <source>
        <dbReference type="SAM" id="Phobius"/>
    </source>
</evidence>
<dbReference type="PANTHER" id="PTHR33909:SF1">
    <property type="entry name" value="SEC TRANSLOCON ACCESSORY COMPLEX SUBUNIT YAJC"/>
    <property type="match status" value="1"/>
</dbReference>
<keyword evidence="5" id="KW-1003">Cell membrane</keyword>
<keyword evidence="6 11" id="KW-0812">Transmembrane</keyword>
<dbReference type="EMBL" id="CP035108">
    <property type="protein sequence ID" value="QAR34327.1"/>
    <property type="molecule type" value="Genomic_DNA"/>
</dbReference>
<comment type="subcellular location">
    <subcellularLocation>
        <location evidence="1">Cell membrane</location>
        <topology evidence="1">Single-pass membrane protein</topology>
    </subcellularLocation>
</comment>
<organism evidence="12 13">
    <name type="scientific">Geovibrio thiophilus</name>
    <dbReference type="NCBI Taxonomy" id="139438"/>
    <lineage>
        <taxon>Bacteria</taxon>
        <taxon>Pseudomonadati</taxon>
        <taxon>Deferribacterota</taxon>
        <taxon>Deferribacteres</taxon>
        <taxon>Deferribacterales</taxon>
        <taxon>Geovibrionaceae</taxon>
        <taxon>Geovibrio</taxon>
    </lineage>
</organism>
<evidence type="ECO:0000256" key="6">
    <source>
        <dbReference type="ARBA" id="ARBA00022692"/>
    </source>
</evidence>
<evidence type="ECO:0000256" key="8">
    <source>
        <dbReference type="ARBA" id="ARBA00022989"/>
    </source>
</evidence>
<evidence type="ECO:0000313" key="12">
    <source>
        <dbReference type="EMBL" id="QAR34327.1"/>
    </source>
</evidence>
<dbReference type="NCBIfam" id="TIGR00739">
    <property type="entry name" value="yajC"/>
    <property type="match status" value="1"/>
</dbReference>
<keyword evidence="13" id="KW-1185">Reference proteome</keyword>
<keyword evidence="9" id="KW-0811">Translocation</keyword>
<dbReference type="OrthoDB" id="9811406at2"/>
<sequence length="107" mass="11311">MFNGTMLAANAQPGQGGALIQLLPLILIFAIFYFLLIRPQQKRQKKHAQMLDALKAGDEVILAGGIYGKIDRVADQNTFIVEIADGVKVKSAKSGVASVASAAAGEK</sequence>
<dbReference type="AlphaFoldDB" id="A0A410K1L9"/>
<keyword evidence="8 11" id="KW-1133">Transmembrane helix</keyword>
<gene>
    <name evidence="12" type="primary">yajC</name>
    <name evidence="12" type="ORF">EP073_13210</name>
</gene>
<evidence type="ECO:0000256" key="9">
    <source>
        <dbReference type="ARBA" id="ARBA00023010"/>
    </source>
</evidence>
<feature type="transmembrane region" description="Helical" evidence="11">
    <location>
        <begin position="20"/>
        <end position="37"/>
    </location>
</feature>
<dbReference type="SMART" id="SM01323">
    <property type="entry name" value="YajC"/>
    <property type="match status" value="1"/>
</dbReference>
<evidence type="ECO:0000256" key="1">
    <source>
        <dbReference type="ARBA" id="ARBA00004162"/>
    </source>
</evidence>
<dbReference type="Proteomes" id="UP000287502">
    <property type="component" value="Chromosome"/>
</dbReference>
<dbReference type="GO" id="GO:0015031">
    <property type="term" value="P:protein transport"/>
    <property type="evidence" value="ECO:0007669"/>
    <property type="project" value="UniProtKB-KW"/>
</dbReference>
<dbReference type="InterPro" id="IPR003849">
    <property type="entry name" value="Preprotein_translocase_YajC"/>
</dbReference>
<keyword evidence="4" id="KW-0813">Transport</keyword>
<keyword evidence="7" id="KW-0653">Protein transport</keyword>
<protein>
    <recommendedName>
        <fullName evidence="3">Sec translocon accessory complex subunit YajC</fullName>
    </recommendedName>
</protein>
<dbReference type="PRINTS" id="PR01853">
    <property type="entry name" value="YAJCTRNLCASE"/>
</dbReference>
<comment type="similarity">
    <text evidence="2">Belongs to the YajC family.</text>
</comment>
<keyword evidence="10 11" id="KW-0472">Membrane</keyword>
<accession>A0A410K1L9</accession>
<evidence type="ECO:0000256" key="2">
    <source>
        <dbReference type="ARBA" id="ARBA00006742"/>
    </source>
</evidence>
<dbReference type="KEGG" id="gtl:EP073_13210"/>
<evidence type="ECO:0000256" key="7">
    <source>
        <dbReference type="ARBA" id="ARBA00022927"/>
    </source>
</evidence>
<evidence type="ECO:0000256" key="5">
    <source>
        <dbReference type="ARBA" id="ARBA00022475"/>
    </source>
</evidence>
<name>A0A410K1L9_9BACT</name>
<evidence type="ECO:0000313" key="13">
    <source>
        <dbReference type="Proteomes" id="UP000287502"/>
    </source>
</evidence>
<dbReference type="RefSeq" id="WP_128467632.1">
    <property type="nucleotide sequence ID" value="NZ_CP035108.1"/>
</dbReference>
<dbReference type="PANTHER" id="PTHR33909">
    <property type="entry name" value="SEC TRANSLOCON ACCESSORY COMPLEX SUBUNIT YAJC"/>
    <property type="match status" value="1"/>
</dbReference>
<proteinExistence type="inferred from homology"/>
<evidence type="ECO:0000256" key="4">
    <source>
        <dbReference type="ARBA" id="ARBA00022448"/>
    </source>
</evidence>
<dbReference type="GO" id="GO:0005886">
    <property type="term" value="C:plasma membrane"/>
    <property type="evidence" value="ECO:0007669"/>
    <property type="project" value="UniProtKB-SubCell"/>
</dbReference>
<dbReference type="Pfam" id="PF02699">
    <property type="entry name" value="YajC"/>
    <property type="match status" value="1"/>
</dbReference>
<evidence type="ECO:0000256" key="10">
    <source>
        <dbReference type="ARBA" id="ARBA00023136"/>
    </source>
</evidence>